<dbReference type="PANTHER" id="PTHR46890:SF50">
    <property type="entry name" value="RNA-DIRECTED DNA POLYMERASE, EUKARYOTA, REVERSE TRANSCRIPTASE ZINC-BINDING DOMAIN PROTEIN-RELATED"/>
    <property type="match status" value="1"/>
</dbReference>
<name>A0A699I358_TANCI</name>
<reference evidence="2" key="1">
    <citation type="journal article" date="2019" name="Sci. Rep.">
        <title>Draft genome of Tanacetum cinerariifolium, the natural source of mosquito coil.</title>
        <authorList>
            <person name="Yamashiro T."/>
            <person name="Shiraishi A."/>
            <person name="Satake H."/>
            <person name="Nakayama K."/>
        </authorList>
    </citation>
    <scope>NUCLEOTIDE SEQUENCE</scope>
</reference>
<evidence type="ECO:0000313" key="2">
    <source>
        <dbReference type="EMBL" id="GEZ11567.1"/>
    </source>
</evidence>
<organism evidence="2">
    <name type="scientific">Tanacetum cinerariifolium</name>
    <name type="common">Dalmatian daisy</name>
    <name type="synonym">Chrysanthemum cinerariifolium</name>
    <dbReference type="NCBI Taxonomy" id="118510"/>
    <lineage>
        <taxon>Eukaryota</taxon>
        <taxon>Viridiplantae</taxon>
        <taxon>Streptophyta</taxon>
        <taxon>Embryophyta</taxon>
        <taxon>Tracheophyta</taxon>
        <taxon>Spermatophyta</taxon>
        <taxon>Magnoliopsida</taxon>
        <taxon>eudicotyledons</taxon>
        <taxon>Gunneridae</taxon>
        <taxon>Pentapetalae</taxon>
        <taxon>asterids</taxon>
        <taxon>campanulids</taxon>
        <taxon>Asterales</taxon>
        <taxon>Asteraceae</taxon>
        <taxon>Asteroideae</taxon>
        <taxon>Anthemideae</taxon>
        <taxon>Anthemidinae</taxon>
        <taxon>Tanacetum</taxon>
    </lineage>
</organism>
<dbReference type="InterPro" id="IPR000477">
    <property type="entry name" value="RT_dom"/>
</dbReference>
<dbReference type="Gene3D" id="3.60.10.10">
    <property type="entry name" value="Endonuclease/exonuclease/phosphatase"/>
    <property type="match status" value="1"/>
</dbReference>
<gene>
    <name evidence="2" type="ORF">Tci_483540</name>
</gene>
<sequence length="889" mass="102175">MNNFQSVQEEEICDSGQSVATKGGSVLGVLEEVIRVGQTMGYSMEGCEKDIESIIRNQGDDVVFRWRFFLLIFKVLVTRRKERNSGGILCIWEATVFKKEYVTISDNFVAIYETWLPNNSRILFVVVYAPQQVSSKRVLWDYMSVLLSRWNGEVIMMGDFNEVRSRDKRRGSWFNPSSARIFNQFISSSGLVDIKREGYTFTWSHPSATKMSKLDRFLVSDDFYHSWFSFDGFDDMVERTWRSFSHSDGNEIDKELDQGVVSDVNLRRRLDLNSQLHDINIKEATDSFQKSKVRWAIEGYENSKFFHGIINKKRSQLAIRGVFVDGCWCTDPILVKEAFHDHFKARFKKPIINRLKLNFPFNKRLLHDQAADLERRVSRDEIRMAVMDAKFVNDYRPISLIGSVYKVVTKILANRLAVVIADIVSDTQSAFIAERQILDGPFILNEVLHWCKRKNKKSMFFKVDFAKAYDSVRCDYLIDVLEAFGFGPTWCKWIRGTFCFAKASILVNGSPSNEFQFHHGLKQGDPLSPYLFILVMESLHLSFSRAVEEGLFKGICLNGPVSISHLFYANDAMFIREWSDANLRGIINILKCFFLASGLQININKSQVFIALIPKIPDANMVKDFRPISLIGSIYKIIAKILTNRLVGVLGDIINEVQSAFIEDRQILDGPFILNEVFSWCKRKKNKRYYLREKWRKWIQCCLNSSKGSIIINGSPTGEFQFGKGLKQGDPASGLKINLSKSKIMGIGVDAEKVSKAAIKLGSLILKTSFLYLGTYVGGNMNRIQSWDDIVNRFKSRPIQGGVEQQQRTDLALLMDYVSLSSSQDRWVCDLSGDGEFRVKEIRNYIDDMFLPVHPEPTRWTVLRRVCRWEVSVERRLLCCLVIHMVVAE</sequence>
<dbReference type="AlphaFoldDB" id="A0A699I358"/>
<dbReference type="PANTHER" id="PTHR46890">
    <property type="entry name" value="NON-LTR RETROLELEMENT REVERSE TRANSCRIPTASE-LIKE PROTEIN-RELATED"/>
    <property type="match status" value="1"/>
</dbReference>
<evidence type="ECO:0000259" key="1">
    <source>
        <dbReference type="PROSITE" id="PS50878"/>
    </source>
</evidence>
<dbReference type="Pfam" id="PF00078">
    <property type="entry name" value="RVT_1"/>
    <property type="match status" value="1"/>
</dbReference>
<dbReference type="EMBL" id="BKCJ010242417">
    <property type="protein sequence ID" value="GEZ11567.1"/>
    <property type="molecule type" value="Genomic_DNA"/>
</dbReference>
<dbReference type="PROSITE" id="PS50878">
    <property type="entry name" value="RT_POL"/>
    <property type="match status" value="1"/>
</dbReference>
<dbReference type="InterPro" id="IPR036691">
    <property type="entry name" value="Endo/exonu/phosph_ase_sf"/>
</dbReference>
<accession>A0A699I358</accession>
<feature type="domain" description="Reverse transcriptase" evidence="1">
    <location>
        <begin position="368"/>
        <end position="630"/>
    </location>
</feature>
<dbReference type="SUPFAM" id="SSF56219">
    <property type="entry name" value="DNase I-like"/>
    <property type="match status" value="1"/>
</dbReference>
<protein>
    <recommendedName>
        <fullName evidence="1">Reverse transcriptase domain-containing protein</fullName>
    </recommendedName>
</protein>
<dbReference type="InterPro" id="IPR052343">
    <property type="entry name" value="Retrotransposon-Effector_Assoc"/>
</dbReference>
<dbReference type="InterPro" id="IPR043502">
    <property type="entry name" value="DNA/RNA_pol_sf"/>
</dbReference>
<dbReference type="CDD" id="cd01650">
    <property type="entry name" value="RT_nLTR_like"/>
    <property type="match status" value="1"/>
</dbReference>
<comment type="caution">
    <text evidence="2">The sequence shown here is derived from an EMBL/GenBank/DDBJ whole genome shotgun (WGS) entry which is preliminary data.</text>
</comment>
<proteinExistence type="predicted"/>
<dbReference type="SUPFAM" id="SSF56672">
    <property type="entry name" value="DNA/RNA polymerases"/>
    <property type="match status" value="1"/>
</dbReference>